<comment type="caution">
    <text evidence="13">The sequence shown here is derived from an EMBL/GenBank/DDBJ whole genome shotgun (WGS) entry which is preliminary data.</text>
</comment>
<evidence type="ECO:0000259" key="9">
    <source>
        <dbReference type="Pfam" id="PF25876"/>
    </source>
</evidence>
<dbReference type="InterPro" id="IPR058625">
    <property type="entry name" value="MdtA-like_BSH"/>
</dbReference>
<dbReference type="InterPro" id="IPR058626">
    <property type="entry name" value="MdtA-like_b-barrel"/>
</dbReference>
<keyword evidence="3" id="KW-1003">Cell membrane</keyword>
<feature type="domain" description="Multidrug resistance protein MdtA-like beta-barrel" evidence="11">
    <location>
        <begin position="271"/>
        <end position="354"/>
    </location>
</feature>
<evidence type="ECO:0000256" key="1">
    <source>
        <dbReference type="ARBA" id="ARBA00009477"/>
    </source>
</evidence>
<dbReference type="Pfam" id="PF25944">
    <property type="entry name" value="Beta-barrel_RND"/>
    <property type="match status" value="1"/>
</dbReference>
<proteinExistence type="inferred from homology"/>
<dbReference type="InterPro" id="IPR058624">
    <property type="entry name" value="MdtA-like_HH"/>
</dbReference>
<dbReference type="SUPFAM" id="SSF111369">
    <property type="entry name" value="HlyD-like secretion proteins"/>
    <property type="match status" value="3"/>
</dbReference>
<feature type="region of interest" description="Disordered" evidence="7">
    <location>
        <begin position="372"/>
        <end position="400"/>
    </location>
</feature>
<dbReference type="GO" id="GO:1990281">
    <property type="term" value="C:efflux pump complex"/>
    <property type="evidence" value="ECO:0007669"/>
    <property type="project" value="TreeGrafter"/>
</dbReference>
<dbReference type="Gene3D" id="1.10.287.470">
    <property type="entry name" value="Helix hairpin bin"/>
    <property type="match status" value="1"/>
</dbReference>
<feature type="domain" description="Multidrug resistance protein MdtA-like C-terminal permuted SH3" evidence="12">
    <location>
        <begin position="393"/>
        <end position="446"/>
    </location>
</feature>
<dbReference type="Proteomes" id="UP000442109">
    <property type="component" value="Unassembled WGS sequence"/>
</dbReference>
<keyword evidence="4" id="KW-0997">Cell inner membrane</keyword>
<name>A0A844M359_9GAMM</name>
<dbReference type="Gene3D" id="2.40.50.100">
    <property type="match status" value="2"/>
</dbReference>
<feature type="domain" description="Multidrug resistance protein MdtA-like alpha-helical hairpin" evidence="9">
    <location>
        <begin position="136"/>
        <end position="202"/>
    </location>
</feature>
<dbReference type="RefSeq" id="WP_011961050.1">
    <property type="nucleotide sequence ID" value="NZ_WFKQ01000012.1"/>
</dbReference>
<evidence type="ECO:0000256" key="2">
    <source>
        <dbReference type="ARBA" id="ARBA00022448"/>
    </source>
</evidence>
<keyword evidence="6" id="KW-0175">Coiled coil</keyword>
<dbReference type="InterPro" id="IPR058627">
    <property type="entry name" value="MdtA-like_C"/>
</dbReference>
<accession>A0A844M359</accession>
<evidence type="ECO:0000256" key="8">
    <source>
        <dbReference type="SAM" id="Phobius"/>
    </source>
</evidence>
<keyword evidence="5 8" id="KW-0472">Membrane</keyword>
<evidence type="ECO:0000256" key="3">
    <source>
        <dbReference type="ARBA" id="ARBA00022475"/>
    </source>
</evidence>
<protein>
    <submittedName>
        <fullName evidence="13">Biotin/lipoyl-binding protein</fullName>
    </submittedName>
</protein>
<feature type="region of interest" description="Disordered" evidence="7">
    <location>
        <begin position="444"/>
        <end position="464"/>
    </location>
</feature>
<comment type="similarity">
    <text evidence="1">Belongs to the membrane fusion protein (MFP) (TC 8.A.1) family.</text>
</comment>
<keyword evidence="8" id="KW-0812">Transmembrane</keyword>
<evidence type="ECO:0000313" key="13">
    <source>
        <dbReference type="EMBL" id="MUG33243.1"/>
    </source>
</evidence>
<dbReference type="Gene3D" id="2.40.30.170">
    <property type="match status" value="1"/>
</dbReference>
<reference evidence="13 14" key="1">
    <citation type="journal article" date="2019" name="PLoS ONE">
        <title>Pup mortality in New Zealand sea lions (Phocarctos hookeri) at Enderby Island, Auckland Islands, 2013-18.</title>
        <authorList>
            <person name="Michael S.A."/>
            <person name="Hayman D.T.S."/>
            <person name="Gray R."/>
            <person name="Zhang J."/>
            <person name="Rogers L."/>
            <person name="Roe W.D."/>
        </authorList>
    </citation>
    <scope>NUCLEOTIDE SEQUENCE [LARGE SCALE GENOMIC DNA]</scope>
    <source>
        <strain evidence="13 14">SM868</strain>
    </source>
</reference>
<sequence>MAFISNQKTRKSVIKWTIIALIALALAVLAYNKFKPKQEETNYITATAEMGDVENNVMASGKVKALNTVDVGAQVSGEVTKLFVDVGDEVKKGDLIAQIDQVTQKNNLSNQQATLEQGRAALQSAQADYYSRKAGLESAQADLASREADLKQAQSDYARLRPLLAMDAISQQEVENARTTVEKAQASVAAAKAAIKTAQAALITAQSNIASSEADVRKAQTNLDTASTDLGYTTIRAPMDGTVVAVVTEQGTTVNANQAAPTIVKLADLSTVRINAQISEADVINVKAGMPVYFNTIGDPDKKYDAILTAVEPAPEQISDTSSTDSAIYYVGYIEVPNPERRFRIDMTAQVYVIIDKATNTLLVPSAAIKKGPNKGASGAARSRSGAGGNNKPASAAPAPVKGPYVRVLNADGSVENRAVKVGIDNRVNAQILSGLKQGETVIIGENSGAKDSGKGQRSRPPGM</sequence>
<evidence type="ECO:0000256" key="7">
    <source>
        <dbReference type="SAM" id="MobiDB-lite"/>
    </source>
</evidence>
<dbReference type="PANTHER" id="PTHR30469">
    <property type="entry name" value="MULTIDRUG RESISTANCE PROTEIN MDTA"/>
    <property type="match status" value="1"/>
</dbReference>
<keyword evidence="8" id="KW-1133">Transmembrane helix</keyword>
<evidence type="ECO:0000256" key="5">
    <source>
        <dbReference type="ARBA" id="ARBA00023136"/>
    </source>
</evidence>
<dbReference type="Pfam" id="PF25967">
    <property type="entry name" value="RND-MFP_C"/>
    <property type="match status" value="1"/>
</dbReference>
<dbReference type="OrthoDB" id="9791520at2"/>
<dbReference type="EMBL" id="WFKQ01000012">
    <property type="protein sequence ID" value="MUG33243.1"/>
    <property type="molecule type" value="Genomic_DNA"/>
</dbReference>
<feature type="transmembrane region" description="Helical" evidence="8">
    <location>
        <begin position="12"/>
        <end position="31"/>
    </location>
</feature>
<dbReference type="GO" id="GO:0015562">
    <property type="term" value="F:efflux transmembrane transporter activity"/>
    <property type="evidence" value="ECO:0007669"/>
    <property type="project" value="TreeGrafter"/>
</dbReference>
<gene>
    <name evidence="13" type="ORF">GB996_10630</name>
</gene>
<keyword evidence="14" id="KW-1185">Reference proteome</keyword>
<dbReference type="Pfam" id="PF25876">
    <property type="entry name" value="HH_MFP_RND"/>
    <property type="match status" value="1"/>
</dbReference>
<evidence type="ECO:0000313" key="14">
    <source>
        <dbReference type="Proteomes" id="UP000442109"/>
    </source>
</evidence>
<evidence type="ECO:0000259" key="12">
    <source>
        <dbReference type="Pfam" id="PF25967"/>
    </source>
</evidence>
<dbReference type="PANTHER" id="PTHR30469:SF33">
    <property type="entry name" value="SLR1207 PROTEIN"/>
    <property type="match status" value="1"/>
</dbReference>
<evidence type="ECO:0000259" key="11">
    <source>
        <dbReference type="Pfam" id="PF25944"/>
    </source>
</evidence>
<evidence type="ECO:0000256" key="6">
    <source>
        <dbReference type="SAM" id="Coils"/>
    </source>
</evidence>
<dbReference type="Gene3D" id="6.20.50.140">
    <property type="match status" value="1"/>
</dbReference>
<feature type="coiled-coil region" evidence="6">
    <location>
        <begin position="108"/>
        <end position="201"/>
    </location>
</feature>
<organism evidence="13 14">
    <name type="scientific">Psychrobacter sanguinis</name>
    <dbReference type="NCBI Taxonomy" id="861445"/>
    <lineage>
        <taxon>Bacteria</taxon>
        <taxon>Pseudomonadati</taxon>
        <taxon>Pseudomonadota</taxon>
        <taxon>Gammaproteobacteria</taxon>
        <taxon>Moraxellales</taxon>
        <taxon>Moraxellaceae</taxon>
        <taxon>Psychrobacter</taxon>
    </lineage>
</organism>
<dbReference type="AlphaFoldDB" id="A0A844M359"/>
<evidence type="ECO:0000259" key="10">
    <source>
        <dbReference type="Pfam" id="PF25917"/>
    </source>
</evidence>
<feature type="domain" description="Multidrug resistance protein MdtA-like barrel-sandwich hybrid" evidence="10">
    <location>
        <begin position="67"/>
        <end position="264"/>
    </location>
</feature>
<keyword evidence="2" id="KW-0813">Transport</keyword>
<feature type="compositionally biased region" description="Low complexity" evidence="7">
    <location>
        <begin position="376"/>
        <end position="385"/>
    </location>
</feature>
<evidence type="ECO:0000256" key="4">
    <source>
        <dbReference type="ARBA" id="ARBA00022519"/>
    </source>
</evidence>
<dbReference type="Pfam" id="PF25917">
    <property type="entry name" value="BSH_RND"/>
    <property type="match status" value="1"/>
</dbReference>